<comment type="subcellular location">
    <subcellularLocation>
        <location evidence="2">Mitochondrion inner membrane</location>
        <topology evidence="2">Peripheral membrane protein</topology>
        <orientation evidence="2">Matrix side</orientation>
    </subcellularLocation>
</comment>
<evidence type="ECO:0000313" key="19">
    <source>
        <dbReference type="EMBL" id="CAF1352889.1"/>
    </source>
</evidence>
<dbReference type="Proteomes" id="UP000663891">
    <property type="component" value="Unassembled WGS sequence"/>
</dbReference>
<proteinExistence type="inferred from homology"/>
<dbReference type="Proteomes" id="UP000663845">
    <property type="component" value="Unassembled WGS sequence"/>
</dbReference>
<dbReference type="SMART" id="SM00916">
    <property type="entry name" value="L51_S25_CI-B8"/>
    <property type="match status" value="1"/>
</dbReference>
<dbReference type="InterPro" id="IPR016464">
    <property type="entry name" value="NADH_Ub_cplx-1_asu_su-2"/>
</dbReference>
<accession>A0A815ELW8</accession>
<dbReference type="EMBL" id="CAJNON010000620">
    <property type="protein sequence ID" value="CAF1336189.1"/>
    <property type="molecule type" value="Genomic_DNA"/>
</dbReference>
<dbReference type="Proteomes" id="UP000663868">
    <property type="component" value="Unassembled WGS sequence"/>
</dbReference>
<evidence type="ECO:0000256" key="13">
    <source>
        <dbReference type="PIRSR" id="PIRSR005822-1"/>
    </source>
</evidence>
<evidence type="ECO:0000256" key="1">
    <source>
        <dbReference type="ARBA" id="ARBA00003195"/>
    </source>
</evidence>
<feature type="domain" description="Ribosomal protein/NADH dehydrogenase" evidence="14">
    <location>
        <begin position="20"/>
        <end position="93"/>
    </location>
</feature>
<dbReference type="InterPro" id="IPR007741">
    <property type="entry name" value="Ribosomal_mL43/mS25/NADH_DH"/>
</dbReference>
<evidence type="ECO:0000313" key="17">
    <source>
        <dbReference type="EMBL" id="CAF1311744.1"/>
    </source>
</evidence>
<keyword evidence="5" id="KW-0813">Transport</keyword>
<evidence type="ECO:0000256" key="11">
    <source>
        <dbReference type="ARBA" id="ARBA00031441"/>
    </source>
</evidence>
<dbReference type="EMBL" id="CAJNOI010000438">
    <property type="protein sequence ID" value="CAF1279049.1"/>
    <property type="molecule type" value="Genomic_DNA"/>
</dbReference>
<dbReference type="OrthoDB" id="10250268at2759"/>
<evidence type="ECO:0000256" key="12">
    <source>
        <dbReference type="ARBA" id="ARBA00032513"/>
    </source>
</evidence>
<dbReference type="Proteomes" id="UP000663860">
    <property type="component" value="Unassembled WGS sequence"/>
</dbReference>
<keyword evidence="8" id="KW-0249">Electron transport</keyword>
<protein>
    <recommendedName>
        <fullName evidence="4">NADH dehydrogenase [ubiquinone] 1 alpha subcomplex subunit 2</fullName>
    </recommendedName>
    <alternativeName>
        <fullName evidence="11">Complex I-B8</fullName>
    </alternativeName>
    <alternativeName>
        <fullName evidence="12">NADH-ubiquinone oxidoreductase B8 subunit</fullName>
    </alternativeName>
</protein>
<evidence type="ECO:0000313" key="22">
    <source>
        <dbReference type="EMBL" id="CAF3547117.1"/>
    </source>
</evidence>
<dbReference type="PIRSF" id="PIRSF005822">
    <property type="entry name" value="NDUA2"/>
    <property type="match status" value="1"/>
</dbReference>
<dbReference type="Pfam" id="PF05047">
    <property type="entry name" value="L51_S25_CI-B8"/>
    <property type="match status" value="1"/>
</dbReference>
<evidence type="ECO:0000313" key="26">
    <source>
        <dbReference type="Proteomes" id="UP000663860"/>
    </source>
</evidence>
<evidence type="ECO:0000256" key="9">
    <source>
        <dbReference type="ARBA" id="ARBA00023128"/>
    </source>
</evidence>
<evidence type="ECO:0000256" key="7">
    <source>
        <dbReference type="ARBA" id="ARBA00022792"/>
    </source>
</evidence>
<dbReference type="EMBL" id="CAJNOM010000785">
    <property type="protein sequence ID" value="CAF1562060.1"/>
    <property type="molecule type" value="Genomic_DNA"/>
</dbReference>
<evidence type="ECO:0000256" key="2">
    <source>
        <dbReference type="ARBA" id="ARBA00004443"/>
    </source>
</evidence>
<comment type="similarity">
    <text evidence="3">Belongs to the complex I NDUFA2 subunit family.</text>
</comment>
<dbReference type="EMBL" id="CAJOAY010000121">
    <property type="protein sequence ID" value="CAF3547117.1"/>
    <property type="molecule type" value="Genomic_DNA"/>
</dbReference>
<evidence type="ECO:0000256" key="4">
    <source>
        <dbReference type="ARBA" id="ARBA00016394"/>
    </source>
</evidence>
<evidence type="ECO:0000313" key="20">
    <source>
        <dbReference type="EMBL" id="CAF1562060.1"/>
    </source>
</evidence>
<dbReference type="PANTHER" id="PTHR12878:SF0">
    <property type="entry name" value="NADH DEHYDROGENASE [UBIQUINONE] 1 ALPHA SUBCOMPLEX SUBUNIT 2"/>
    <property type="match status" value="1"/>
</dbReference>
<evidence type="ECO:0000256" key="10">
    <source>
        <dbReference type="ARBA" id="ARBA00023136"/>
    </source>
</evidence>
<dbReference type="GO" id="GO:0005743">
    <property type="term" value="C:mitochondrial inner membrane"/>
    <property type="evidence" value="ECO:0007669"/>
    <property type="project" value="UniProtKB-SubCell"/>
</dbReference>
<keyword evidence="25" id="KW-1185">Reference proteome</keyword>
<keyword evidence="7" id="KW-0999">Mitochondrion inner membrane</keyword>
<evidence type="ECO:0000256" key="8">
    <source>
        <dbReference type="ARBA" id="ARBA00022982"/>
    </source>
</evidence>
<evidence type="ECO:0000259" key="14">
    <source>
        <dbReference type="SMART" id="SM00916"/>
    </source>
</evidence>
<dbReference type="Proteomes" id="UP000663881">
    <property type="component" value="Unassembled WGS sequence"/>
</dbReference>
<evidence type="ECO:0000313" key="24">
    <source>
        <dbReference type="EMBL" id="CAF3567897.1"/>
    </source>
</evidence>
<name>A0A815ELW8_9BILA</name>
<evidence type="ECO:0000313" key="18">
    <source>
        <dbReference type="EMBL" id="CAF1336189.1"/>
    </source>
</evidence>
<dbReference type="Gene3D" id="3.40.30.10">
    <property type="entry name" value="Glutaredoxin"/>
    <property type="match status" value="1"/>
</dbReference>
<dbReference type="SUPFAM" id="SSF52833">
    <property type="entry name" value="Thioredoxin-like"/>
    <property type="match status" value="1"/>
</dbReference>
<dbReference type="EMBL" id="CAJOBB010000080">
    <property type="protein sequence ID" value="CAF3550783.1"/>
    <property type="molecule type" value="Genomic_DNA"/>
</dbReference>
<reference evidence="17" key="1">
    <citation type="submission" date="2021-02" db="EMBL/GenBank/DDBJ databases">
        <authorList>
            <person name="Nowell W R."/>
        </authorList>
    </citation>
    <scope>NUCLEOTIDE SEQUENCE</scope>
</reference>
<feature type="disulfide bond" description="Redox-active" evidence="13">
    <location>
        <begin position="19"/>
        <end position="53"/>
    </location>
</feature>
<gene>
    <name evidence="15" type="ORF">BJG266_LOCUS31096</name>
    <name evidence="16" type="ORF">BJG266_LOCUS32312</name>
    <name evidence="17" type="ORF">IZO911_LOCUS34645</name>
    <name evidence="19" type="ORF">JYZ213_LOCUS35141</name>
    <name evidence="23" type="ORF">KXQ929_LOCUS2640</name>
    <name evidence="22" type="ORF">OKA104_LOCUS3899</name>
    <name evidence="24" type="ORF">OXD698_LOCUS4751</name>
    <name evidence="20" type="ORF">QVE165_LOCUS47986</name>
    <name evidence="21" type="ORF">QVE165_LOCUS49388</name>
    <name evidence="18" type="ORF">VCS650_LOCUS32961</name>
</gene>
<dbReference type="EMBL" id="CAJNOG010000762">
    <property type="protein sequence ID" value="CAF1352889.1"/>
    <property type="molecule type" value="Genomic_DNA"/>
</dbReference>
<keyword evidence="13" id="KW-1015">Disulfide bond</keyword>
<comment type="caution">
    <text evidence="17">The sequence shown here is derived from an EMBL/GenBank/DDBJ whole genome shotgun (WGS) entry which is preliminary data.</text>
</comment>
<dbReference type="EMBL" id="CAJNOI010000533">
    <property type="protein sequence ID" value="CAF1301557.1"/>
    <property type="molecule type" value="Genomic_DNA"/>
</dbReference>
<evidence type="ECO:0000313" key="23">
    <source>
        <dbReference type="EMBL" id="CAF3550783.1"/>
    </source>
</evidence>
<keyword evidence="9" id="KW-0496">Mitochondrion</keyword>
<evidence type="ECO:0000313" key="25">
    <source>
        <dbReference type="Proteomes" id="UP000663832"/>
    </source>
</evidence>
<dbReference type="Proteomes" id="UP000663832">
    <property type="component" value="Unassembled WGS sequence"/>
</dbReference>
<dbReference type="Proteomes" id="UP000663877">
    <property type="component" value="Unassembled WGS sequence"/>
</dbReference>
<comment type="function">
    <text evidence="1">Accessory subunit of the mitochondrial membrane respiratory chain NADH dehydrogenase (Complex I), that is believed not to be involved in catalysis. Complex I functions in the transfer of electrons from NADH to the respiratory chain. The immediate electron acceptor for the enzyme is believed to be ubiquinone.</text>
</comment>
<evidence type="ECO:0000256" key="6">
    <source>
        <dbReference type="ARBA" id="ARBA00022660"/>
    </source>
</evidence>
<dbReference type="InterPro" id="IPR036249">
    <property type="entry name" value="Thioredoxin-like_sf"/>
</dbReference>
<sequence length="103" mass="11772">MSKALRFAPAVKELRLHLCQKSSTSEGVRQFIEKFYVNLKSQNPTTPILIRECSNINPTLWTRYEYGIEKQIPLTGMNANQVFNAIENLTNKTNSTTANRLPK</sequence>
<dbReference type="EMBL" id="CAJNOE010000694">
    <property type="protein sequence ID" value="CAF1311744.1"/>
    <property type="molecule type" value="Genomic_DNA"/>
</dbReference>
<evidence type="ECO:0000313" key="21">
    <source>
        <dbReference type="EMBL" id="CAF1575947.1"/>
    </source>
</evidence>
<evidence type="ECO:0000313" key="16">
    <source>
        <dbReference type="EMBL" id="CAF1301557.1"/>
    </source>
</evidence>
<dbReference type="Proteomes" id="UP000663844">
    <property type="component" value="Unassembled WGS sequence"/>
</dbReference>
<dbReference type="EMBL" id="CAJNOM010000894">
    <property type="protein sequence ID" value="CAF1575947.1"/>
    <property type="molecule type" value="Genomic_DNA"/>
</dbReference>
<dbReference type="AlphaFoldDB" id="A0A815ELW8"/>
<dbReference type="EMBL" id="CAJOAZ010000185">
    <property type="protein sequence ID" value="CAF3567897.1"/>
    <property type="molecule type" value="Genomic_DNA"/>
</dbReference>
<evidence type="ECO:0000256" key="3">
    <source>
        <dbReference type="ARBA" id="ARBA00008939"/>
    </source>
</evidence>
<keyword evidence="6" id="KW-0679">Respiratory chain</keyword>
<evidence type="ECO:0000313" key="15">
    <source>
        <dbReference type="EMBL" id="CAF1279049.1"/>
    </source>
</evidence>
<evidence type="ECO:0000256" key="5">
    <source>
        <dbReference type="ARBA" id="ARBA00022448"/>
    </source>
</evidence>
<organism evidence="17 26">
    <name type="scientific">Adineta steineri</name>
    <dbReference type="NCBI Taxonomy" id="433720"/>
    <lineage>
        <taxon>Eukaryota</taxon>
        <taxon>Metazoa</taxon>
        <taxon>Spiralia</taxon>
        <taxon>Gnathifera</taxon>
        <taxon>Rotifera</taxon>
        <taxon>Eurotatoria</taxon>
        <taxon>Bdelloidea</taxon>
        <taxon>Adinetida</taxon>
        <taxon>Adinetidae</taxon>
        <taxon>Adineta</taxon>
    </lineage>
</organism>
<dbReference type="PANTHER" id="PTHR12878">
    <property type="entry name" value="NADH-UBIQUINONE OXIDOREDUCTASE B8 SUBUNIT"/>
    <property type="match status" value="1"/>
</dbReference>
<keyword evidence="10" id="KW-0472">Membrane</keyword>